<accession>A0A1I2N8T2</accession>
<dbReference type="Pfam" id="PF03816">
    <property type="entry name" value="LytR_cpsA_psr"/>
    <property type="match status" value="1"/>
</dbReference>
<feature type="domain" description="Cell envelope-related transcriptional attenuator" evidence="2">
    <location>
        <begin position="78"/>
        <end position="220"/>
    </location>
</feature>
<dbReference type="InterPro" id="IPR050922">
    <property type="entry name" value="LytR/CpsA/Psr_CW_biosynth"/>
</dbReference>
<dbReference type="STRING" id="1529.SAMN04487885_11949"/>
<comment type="similarity">
    <text evidence="1">Belongs to the LytR/CpsA/Psr (LCP) family.</text>
</comment>
<dbReference type="AlphaFoldDB" id="A0A1I2N8T2"/>
<evidence type="ECO:0000259" key="2">
    <source>
        <dbReference type="Pfam" id="PF03816"/>
    </source>
</evidence>
<dbReference type="Proteomes" id="UP000182135">
    <property type="component" value="Unassembled WGS sequence"/>
</dbReference>
<dbReference type="PANTHER" id="PTHR33392">
    <property type="entry name" value="POLYISOPRENYL-TEICHOIC ACID--PEPTIDOGLYCAN TEICHOIC ACID TRANSFERASE TAGU"/>
    <property type="match status" value="1"/>
</dbReference>
<gene>
    <name evidence="3" type="ORF">SAMN04487885_11949</name>
</gene>
<dbReference type="RefSeq" id="WP_027639063.1">
    <property type="nucleotide sequence ID" value="NZ_CABMJC010000010.1"/>
</dbReference>
<keyword evidence="4" id="KW-1185">Reference proteome</keyword>
<sequence>MSRKKSKIIIISIVAILALIFLAGGYAVYSKLSKIKTTKIELPDEEIGIQKHENEEVKNKKDVTSILLLGLDREEHATDVNMVLTLDDDNKEIRLLSILRDSYIYYGEDKTNKLNYAINYGGVTNSIKTVNENYGTEIRDYILIDFDGVMNLVDAMGGVNVNLTSEEIPYISPNKNLKSGNNVLSGKQALSYSRIRRIGTDFQRTQRQRNVINAMYSKVKSLSLGEMNKLLDVALNNVETSLSYGEILSLGQKIISYGGKEIKQGRVPIDGTWHDDYKELYYLMWDKEPNLKYIRDFIYGE</sequence>
<evidence type="ECO:0000256" key="1">
    <source>
        <dbReference type="ARBA" id="ARBA00006068"/>
    </source>
</evidence>
<protein>
    <submittedName>
        <fullName evidence="3">Transcriptional attenuator, LytR family</fullName>
    </submittedName>
</protein>
<evidence type="ECO:0000313" key="4">
    <source>
        <dbReference type="Proteomes" id="UP000182135"/>
    </source>
</evidence>
<reference evidence="3 4" key="1">
    <citation type="submission" date="2016-10" db="EMBL/GenBank/DDBJ databases">
        <authorList>
            <person name="de Groot N.N."/>
        </authorList>
    </citation>
    <scope>NUCLEOTIDE SEQUENCE [LARGE SCALE GENOMIC DNA]</scope>
    <source>
        <strain evidence="3 4">NLAE-zl-G419</strain>
    </source>
</reference>
<evidence type="ECO:0000313" key="3">
    <source>
        <dbReference type="EMBL" id="SFF99530.1"/>
    </source>
</evidence>
<name>A0A1I2N8T2_9CLOT</name>
<proteinExistence type="inferred from homology"/>
<dbReference type="PANTHER" id="PTHR33392:SF6">
    <property type="entry name" value="POLYISOPRENYL-TEICHOIC ACID--PEPTIDOGLYCAN TEICHOIC ACID TRANSFERASE TAGU"/>
    <property type="match status" value="1"/>
</dbReference>
<dbReference type="InterPro" id="IPR004474">
    <property type="entry name" value="LytR_CpsA_psr"/>
</dbReference>
<dbReference type="eggNOG" id="COG1316">
    <property type="taxonomic scope" value="Bacteria"/>
</dbReference>
<dbReference type="Gene3D" id="3.40.630.190">
    <property type="entry name" value="LCP protein"/>
    <property type="match status" value="1"/>
</dbReference>
<organism evidence="3 4">
    <name type="scientific">Clostridium cadaveris</name>
    <dbReference type="NCBI Taxonomy" id="1529"/>
    <lineage>
        <taxon>Bacteria</taxon>
        <taxon>Bacillati</taxon>
        <taxon>Bacillota</taxon>
        <taxon>Clostridia</taxon>
        <taxon>Eubacteriales</taxon>
        <taxon>Clostridiaceae</taxon>
        <taxon>Clostridium</taxon>
    </lineage>
</organism>
<dbReference type="NCBIfam" id="TIGR00350">
    <property type="entry name" value="lytR_cpsA_psr"/>
    <property type="match status" value="1"/>
</dbReference>
<dbReference type="OrthoDB" id="9782542at2"/>
<dbReference type="EMBL" id="FOOE01000019">
    <property type="protein sequence ID" value="SFF99530.1"/>
    <property type="molecule type" value="Genomic_DNA"/>
</dbReference>